<feature type="compositionally biased region" description="Pro residues" evidence="1">
    <location>
        <begin position="1"/>
        <end position="21"/>
    </location>
</feature>
<gene>
    <name evidence="4" type="ORF">GA0070608_1287</name>
    <name evidence="5" type="ORF">OIE14_09140</name>
</gene>
<sequence length="194" mass="20613">MSQPPPSGPPDPDRPPSPWEPPEGHDPSRYEPPSEPPPTPEPPSYGPPGHEQPAYGQPAHEQPSYGQPGYEQPAYGQPSYERPGEPPHGQQWGHQPPYTPQVPYGQYGPPSSGPRPGGTNVLAILSLVFAFVFSPAGIVLGHLAKRQIRTTGEEGDQLATWGLILSYVITGLGLLACCGWIALVAIAGNSGNSY</sequence>
<feature type="domain" description="DUF4190" evidence="3">
    <location>
        <begin position="121"/>
        <end position="175"/>
    </location>
</feature>
<dbReference type="InterPro" id="IPR025241">
    <property type="entry name" value="DUF4190"/>
</dbReference>
<dbReference type="RefSeq" id="WP_091623253.1">
    <property type="nucleotide sequence ID" value="NZ_CP109071.1"/>
</dbReference>
<name>A0A1C6UJJ2_9ACTN</name>
<dbReference type="EMBL" id="FMIC01000002">
    <property type="protein sequence ID" value="SCL54162.1"/>
    <property type="molecule type" value="Genomic_DNA"/>
</dbReference>
<feature type="transmembrane region" description="Helical" evidence="2">
    <location>
        <begin position="164"/>
        <end position="188"/>
    </location>
</feature>
<dbReference type="Pfam" id="PF13828">
    <property type="entry name" value="DUF4190"/>
    <property type="match status" value="1"/>
</dbReference>
<reference evidence="4 6" key="1">
    <citation type="submission" date="2016-06" db="EMBL/GenBank/DDBJ databases">
        <authorList>
            <person name="Kjaerup R.B."/>
            <person name="Dalgaard T.S."/>
            <person name="Juul-Madsen H.R."/>
        </authorList>
    </citation>
    <scope>NUCLEOTIDE SEQUENCE [LARGE SCALE GENOMIC DNA]</scope>
    <source>
        <strain evidence="4 6">DSM 43363</strain>
    </source>
</reference>
<keyword evidence="2" id="KW-0812">Transmembrane</keyword>
<dbReference type="AlphaFoldDB" id="A0A1C6UJJ2"/>
<feature type="compositionally biased region" description="Pro residues" evidence="1">
    <location>
        <begin position="33"/>
        <end position="46"/>
    </location>
</feature>
<dbReference type="OrthoDB" id="4374883at2"/>
<dbReference type="Proteomes" id="UP000199343">
    <property type="component" value="Unassembled WGS sequence"/>
</dbReference>
<protein>
    <submittedName>
        <fullName evidence="5">DUF4190 domain-containing protein</fullName>
    </submittedName>
</protein>
<dbReference type="STRING" id="47871.GA0070608_1287"/>
<proteinExistence type="predicted"/>
<evidence type="ECO:0000313" key="4">
    <source>
        <dbReference type="EMBL" id="SCL54162.1"/>
    </source>
</evidence>
<evidence type="ECO:0000256" key="1">
    <source>
        <dbReference type="SAM" id="MobiDB-lite"/>
    </source>
</evidence>
<keyword evidence="2" id="KW-0472">Membrane</keyword>
<keyword evidence="2" id="KW-1133">Transmembrane helix</keyword>
<accession>A0A1C6UJJ2</accession>
<keyword evidence="7" id="KW-1185">Reference proteome</keyword>
<evidence type="ECO:0000313" key="5">
    <source>
        <dbReference type="EMBL" id="WSA34182.1"/>
    </source>
</evidence>
<reference evidence="5 7" key="2">
    <citation type="submission" date="2022-10" db="EMBL/GenBank/DDBJ databases">
        <title>The complete genomes of actinobacterial strains from the NBC collection.</title>
        <authorList>
            <person name="Joergensen T.S."/>
            <person name="Alvarez Arevalo M."/>
            <person name="Sterndorff E.B."/>
            <person name="Faurdal D."/>
            <person name="Vuksanovic O."/>
            <person name="Mourched A.-S."/>
            <person name="Charusanti P."/>
            <person name="Shaw S."/>
            <person name="Blin K."/>
            <person name="Weber T."/>
        </authorList>
    </citation>
    <scope>NUCLEOTIDE SEQUENCE [LARGE SCALE GENOMIC DNA]</scope>
    <source>
        <strain evidence="5 7">NBC 01809</strain>
    </source>
</reference>
<dbReference type="Proteomes" id="UP001334804">
    <property type="component" value="Chromosome"/>
</dbReference>
<evidence type="ECO:0000313" key="7">
    <source>
        <dbReference type="Proteomes" id="UP001334804"/>
    </source>
</evidence>
<feature type="region of interest" description="Disordered" evidence="1">
    <location>
        <begin position="1"/>
        <end position="115"/>
    </location>
</feature>
<organism evidence="4 6">
    <name type="scientific">Micromonospora peucetia</name>
    <dbReference type="NCBI Taxonomy" id="47871"/>
    <lineage>
        <taxon>Bacteria</taxon>
        <taxon>Bacillati</taxon>
        <taxon>Actinomycetota</taxon>
        <taxon>Actinomycetes</taxon>
        <taxon>Micromonosporales</taxon>
        <taxon>Micromonosporaceae</taxon>
        <taxon>Micromonospora</taxon>
    </lineage>
</organism>
<evidence type="ECO:0000259" key="3">
    <source>
        <dbReference type="Pfam" id="PF13828"/>
    </source>
</evidence>
<evidence type="ECO:0000313" key="6">
    <source>
        <dbReference type="Proteomes" id="UP000199343"/>
    </source>
</evidence>
<evidence type="ECO:0000256" key="2">
    <source>
        <dbReference type="SAM" id="Phobius"/>
    </source>
</evidence>
<feature type="compositionally biased region" description="Low complexity" evidence="1">
    <location>
        <begin position="87"/>
        <end position="96"/>
    </location>
</feature>
<feature type="transmembrane region" description="Helical" evidence="2">
    <location>
        <begin position="121"/>
        <end position="144"/>
    </location>
</feature>
<dbReference type="EMBL" id="CP109071">
    <property type="protein sequence ID" value="WSA34182.1"/>
    <property type="molecule type" value="Genomic_DNA"/>
</dbReference>